<evidence type="ECO:0000256" key="1">
    <source>
        <dbReference type="SAM" id="MobiDB-lite"/>
    </source>
</evidence>
<dbReference type="EMBL" id="JAGIZA010000002">
    <property type="protein sequence ID" value="MBP0491815.1"/>
    <property type="molecule type" value="Genomic_DNA"/>
</dbReference>
<dbReference type="RefSeq" id="WP_209370709.1">
    <property type="nucleotide sequence ID" value="NZ_JAGIZA010000002.1"/>
</dbReference>
<reference evidence="2" key="1">
    <citation type="submission" date="2021-03" db="EMBL/GenBank/DDBJ databases">
        <authorList>
            <person name="So Y."/>
        </authorList>
    </citation>
    <scope>NUCLEOTIDE SEQUENCE</scope>
    <source>
        <strain evidence="2">SG15</strain>
    </source>
</reference>
<proteinExistence type="predicted"/>
<protein>
    <submittedName>
        <fullName evidence="2">Uncharacterized protein</fullName>
    </submittedName>
</protein>
<organism evidence="2 3">
    <name type="scientific">Roseomonas indoligenes</name>
    <dbReference type="NCBI Taxonomy" id="2820811"/>
    <lineage>
        <taxon>Bacteria</taxon>
        <taxon>Pseudomonadati</taxon>
        <taxon>Pseudomonadota</taxon>
        <taxon>Alphaproteobacteria</taxon>
        <taxon>Acetobacterales</taxon>
        <taxon>Roseomonadaceae</taxon>
        <taxon>Roseomonas</taxon>
    </lineage>
</organism>
<dbReference type="Pfam" id="PF19541">
    <property type="entry name" value="DUF6065"/>
    <property type="match status" value="1"/>
</dbReference>
<evidence type="ECO:0000313" key="3">
    <source>
        <dbReference type="Proteomes" id="UP000677537"/>
    </source>
</evidence>
<dbReference type="Proteomes" id="UP000677537">
    <property type="component" value="Unassembled WGS sequence"/>
</dbReference>
<accession>A0A940S4B1</accession>
<name>A0A940S4B1_9PROT</name>
<evidence type="ECO:0000313" key="2">
    <source>
        <dbReference type="EMBL" id="MBP0491815.1"/>
    </source>
</evidence>
<keyword evidence="3" id="KW-1185">Reference proteome</keyword>
<dbReference type="InterPro" id="IPR045709">
    <property type="entry name" value="DUF6065"/>
</dbReference>
<gene>
    <name evidence="2" type="ORF">J5Y10_03375</name>
</gene>
<comment type="caution">
    <text evidence="2">The sequence shown here is derived from an EMBL/GenBank/DDBJ whole genome shotgun (WGS) entry which is preliminary data.</text>
</comment>
<dbReference type="AlphaFoldDB" id="A0A940S4B1"/>
<feature type="region of interest" description="Disordered" evidence="1">
    <location>
        <begin position="242"/>
        <end position="267"/>
    </location>
</feature>
<sequence length="267" mass="30153">MSVNLTEPPLSLLDSHLPEGKVVQFYNLFPGCRPPQRAARDGHGTIPIRAYRHCEALCSAAAFGWHVFPPMDFQLVWDGSTEIQWTYDDAEGWYPLHVAQFPHFAEQFDQGAPEDAVGFSPPFLTSFVEPGVVQIWTGLVARTAPGWNLLLRPPANVPRDLGYEHFEGIVETDRWFGPLFFNVRLTRTEVPVRFRAGYPVMQVQPVRQETPGLVDRFEVSEGLASFSDADWEAFRQTVVRPNQDPNRVRGAYGAESRRGKRRGQEGA</sequence>